<evidence type="ECO:0000256" key="9">
    <source>
        <dbReference type="ARBA" id="ARBA00044656"/>
    </source>
</evidence>
<dbReference type="Pfam" id="PF00083">
    <property type="entry name" value="Sugar_tr"/>
    <property type="match status" value="1"/>
</dbReference>
<comment type="catalytic activity">
    <reaction evidence="11">
        <text>D-glucosamine(out) = D-glucosamine(in)</text>
        <dbReference type="Rhea" id="RHEA:78423"/>
        <dbReference type="ChEBI" id="CHEBI:58723"/>
    </reaction>
    <physiologicalReaction direction="left-to-right" evidence="11">
        <dbReference type="Rhea" id="RHEA:78424"/>
    </physiologicalReaction>
</comment>
<evidence type="ECO:0000256" key="14">
    <source>
        <dbReference type="SAM" id="MobiDB-lite"/>
    </source>
</evidence>
<feature type="transmembrane region" description="Helical" evidence="15">
    <location>
        <begin position="508"/>
        <end position="531"/>
    </location>
</feature>
<evidence type="ECO:0000256" key="13">
    <source>
        <dbReference type="ARBA" id="ARBA00044780"/>
    </source>
</evidence>
<evidence type="ECO:0000259" key="16">
    <source>
        <dbReference type="PROSITE" id="PS50850"/>
    </source>
</evidence>
<feature type="transmembrane region" description="Helical" evidence="15">
    <location>
        <begin position="184"/>
        <end position="201"/>
    </location>
</feature>
<evidence type="ECO:0000256" key="7">
    <source>
        <dbReference type="ARBA" id="ARBA00044637"/>
    </source>
</evidence>
<comment type="caution">
    <text evidence="17">The sequence shown here is derived from an EMBL/GenBank/DDBJ whole genome shotgun (WGS) entry which is preliminary data.</text>
</comment>
<dbReference type="InterPro" id="IPR005828">
    <property type="entry name" value="MFS_sugar_transport-like"/>
</dbReference>
<reference evidence="17" key="2">
    <citation type="journal article" date="2023" name="Microbiol Resour">
        <title>Decontamination and Annotation of the Draft Genome Sequence of the Oomycete Lagenidium giganteum ARSEF 373.</title>
        <authorList>
            <person name="Morgan W.R."/>
            <person name="Tartar A."/>
        </authorList>
    </citation>
    <scope>NUCLEOTIDE SEQUENCE</scope>
    <source>
        <strain evidence="17">ARSEF 373</strain>
    </source>
</reference>
<dbReference type="PRINTS" id="PR00171">
    <property type="entry name" value="SUGRTRNSPORT"/>
</dbReference>
<feature type="transmembrane region" description="Helical" evidence="15">
    <location>
        <begin position="238"/>
        <end position="260"/>
    </location>
</feature>
<evidence type="ECO:0000313" key="17">
    <source>
        <dbReference type="EMBL" id="DBA01384.1"/>
    </source>
</evidence>
<feature type="transmembrane region" description="Helical" evidence="15">
    <location>
        <begin position="453"/>
        <end position="473"/>
    </location>
</feature>
<evidence type="ECO:0000256" key="15">
    <source>
        <dbReference type="SAM" id="Phobius"/>
    </source>
</evidence>
<feature type="transmembrane region" description="Helical" evidence="15">
    <location>
        <begin position="417"/>
        <end position="438"/>
    </location>
</feature>
<comment type="catalytic activity">
    <reaction evidence="7">
        <text>D-galactose(in) = D-galactose(out)</text>
        <dbReference type="Rhea" id="RHEA:34915"/>
        <dbReference type="ChEBI" id="CHEBI:4139"/>
    </reaction>
    <physiologicalReaction direction="right-to-left" evidence="7">
        <dbReference type="Rhea" id="RHEA:34917"/>
    </physiologicalReaction>
</comment>
<sequence>MSAPTPSSAGKRHSIVGASTSRRRQSLPLDPFVDLFADNDPTNGNDHDSDDEEDHDAETIYASSSTQSRETARLLTRRTSATVPAPPVSAALLRFAAASGPVTSAPTIPQPTEPQSSSPSSPPPLVGSYLLYTSVLITVLSGPQLGWEIAQLNLGIFHNDKACAERPVLDGTCIVFPGHTKTEWVLAVMCWVLGAAVGALVTNIPADRYGRRFVVMLNSCLMTVGALFQTLAPNIGVFALGRFISGLASGSGTAITSVYLGEIGPAHQRAAFVVAFQGAGSLGLVAVTLAHFAISGSPTSWRWIMCVPIVIGCLQLLMSPFLLIESPKWLVTQQRHKDAASAFHLLYKRGSFQELEQIVKNEQDRSRRRRESLLAATTAMAERRASLNTASGASTAAGVAKNSFWTDALSPRYKRQLIISCILCTARQFGGVAAVFYYSSGIFARAGIEDSRVGNLVLATFNTLAVLAICVFMKRVRRRAALLIGITGMIFSSIGMTFALVYKHPISIAFTAMYVCCNSFSLNPLPFLITAEVLPEHLKSKGVSITTFINWFCNLVVGFGFPVLAAALGNYTFIPFTCLLVVFWVCVYAMLPETKNKTNEEIQQDFADQAAFLSSFKKTNYKQLYQEDEPSSAAASGADSDGLYDLELGEPGPLPTQAIATSAAARRASRRASMELMRQNIGPNVSRTA</sequence>
<dbReference type="GO" id="GO:0016020">
    <property type="term" value="C:membrane"/>
    <property type="evidence" value="ECO:0007669"/>
    <property type="project" value="UniProtKB-SubCell"/>
</dbReference>
<feature type="region of interest" description="Disordered" evidence="14">
    <location>
        <begin position="102"/>
        <end position="122"/>
    </location>
</feature>
<evidence type="ECO:0000256" key="3">
    <source>
        <dbReference type="ARBA" id="ARBA00022448"/>
    </source>
</evidence>
<comment type="catalytic activity">
    <reaction evidence="9">
        <text>D-xylose(out) = D-xylose(in)</text>
        <dbReference type="Rhea" id="RHEA:78427"/>
        <dbReference type="ChEBI" id="CHEBI:53455"/>
    </reaction>
    <physiologicalReaction direction="left-to-right" evidence="9">
        <dbReference type="Rhea" id="RHEA:78428"/>
    </physiologicalReaction>
</comment>
<protein>
    <recommendedName>
        <fullName evidence="13">Hexose transporter 1</fullName>
    </recommendedName>
</protein>
<keyword evidence="5 15" id="KW-1133">Transmembrane helix</keyword>
<evidence type="ECO:0000256" key="5">
    <source>
        <dbReference type="ARBA" id="ARBA00022989"/>
    </source>
</evidence>
<keyword evidence="4 15" id="KW-0812">Transmembrane</keyword>
<dbReference type="InterPro" id="IPR020846">
    <property type="entry name" value="MFS_dom"/>
</dbReference>
<dbReference type="GO" id="GO:0015149">
    <property type="term" value="F:hexose transmembrane transporter activity"/>
    <property type="evidence" value="ECO:0007669"/>
    <property type="project" value="TreeGrafter"/>
</dbReference>
<keyword evidence="3" id="KW-0813">Transport</keyword>
<evidence type="ECO:0000256" key="11">
    <source>
        <dbReference type="ARBA" id="ARBA00044668"/>
    </source>
</evidence>
<keyword evidence="18" id="KW-1185">Reference proteome</keyword>
<dbReference type="InterPro" id="IPR005829">
    <property type="entry name" value="Sugar_transporter_CS"/>
</dbReference>
<feature type="transmembrane region" description="Helical" evidence="15">
    <location>
        <begin position="543"/>
        <end position="567"/>
    </location>
</feature>
<feature type="domain" description="Major facilitator superfamily (MFS) profile" evidence="16">
    <location>
        <begin position="139"/>
        <end position="595"/>
    </location>
</feature>
<comment type="subcellular location">
    <subcellularLocation>
        <location evidence="1">Membrane</location>
        <topology evidence="1">Multi-pass membrane protein</topology>
    </subcellularLocation>
</comment>
<evidence type="ECO:0000256" key="8">
    <source>
        <dbReference type="ARBA" id="ARBA00044648"/>
    </source>
</evidence>
<accession>A0AAV2Z742</accession>
<dbReference type="PROSITE" id="PS00217">
    <property type="entry name" value="SUGAR_TRANSPORT_2"/>
    <property type="match status" value="1"/>
</dbReference>
<comment type="catalytic activity">
    <reaction evidence="12">
        <text>D-fructose(out) = D-fructose(in)</text>
        <dbReference type="Rhea" id="RHEA:60372"/>
        <dbReference type="ChEBI" id="CHEBI:37721"/>
    </reaction>
    <physiologicalReaction direction="left-to-right" evidence="12">
        <dbReference type="Rhea" id="RHEA:60373"/>
    </physiologicalReaction>
</comment>
<reference evidence="17" key="1">
    <citation type="submission" date="2022-11" db="EMBL/GenBank/DDBJ databases">
        <authorList>
            <person name="Morgan W.R."/>
            <person name="Tartar A."/>
        </authorList>
    </citation>
    <scope>NUCLEOTIDE SEQUENCE</scope>
    <source>
        <strain evidence="17">ARSEF 373</strain>
    </source>
</reference>
<evidence type="ECO:0000313" key="18">
    <source>
        <dbReference type="Proteomes" id="UP001146120"/>
    </source>
</evidence>
<evidence type="ECO:0000256" key="2">
    <source>
        <dbReference type="ARBA" id="ARBA00011738"/>
    </source>
</evidence>
<dbReference type="AlphaFoldDB" id="A0AAV2Z742"/>
<evidence type="ECO:0000256" key="6">
    <source>
        <dbReference type="ARBA" id="ARBA00023136"/>
    </source>
</evidence>
<dbReference type="SUPFAM" id="SSF103473">
    <property type="entry name" value="MFS general substrate transporter"/>
    <property type="match status" value="1"/>
</dbReference>
<name>A0AAV2Z742_9STRA</name>
<comment type="catalytic activity">
    <reaction evidence="8">
        <text>D-glucose(out) = D-glucose(in)</text>
        <dbReference type="Rhea" id="RHEA:60376"/>
        <dbReference type="ChEBI" id="CHEBI:4167"/>
    </reaction>
    <physiologicalReaction direction="left-to-right" evidence="8">
        <dbReference type="Rhea" id="RHEA:60377"/>
    </physiologicalReaction>
</comment>
<organism evidence="17 18">
    <name type="scientific">Lagenidium giganteum</name>
    <dbReference type="NCBI Taxonomy" id="4803"/>
    <lineage>
        <taxon>Eukaryota</taxon>
        <taxon>Sar</taxon>
        <taxon>Stramenopiles</taxon>
        <taxon>Oomycota</taxon>
        <taxon>Peronosporomycetes</taxon>
        <taxon>Pythiales</taxon>
        <taxon>Pythiaceae</taxon>
    </lineage>
</organism>
<feature type="region of interest" description="Disordered" evidence="14">
    <location>
        <begin position="1"/>
        <end position="80"/>
    </location>
</feature>
<evidence type="ECO:0000256" key="4">
    <source>
        <dbReference type="ARBA" id="ARBA00022692"/>
    </source>
</evidence>
<dbReference type="EMBL" id="DAKRPA010000048">
    <property type="protein sequence ID" value="DBA01384.1"/>
    <property type="molecule type" value="Genomic_DNA"/>
</dbReference>
<feature type="transmembrane region" description="Helical" evidence="15">
    <location>
        <begin position="213"/>
        <end position="232"/>
    </location>
</feature>
<keyword evidence="6 15" id="KW-0472">Membrane</keyword>
<dbReference type="Proteomes" id="UP001146120">
    <property type="component" value="Unassembled WGS sequence"/>
</dbReference>
<dbReference type="Gene3D" id="1.20.1250.20">
    <property type="entry name" value="MFS general substrate transporter like domains"/>
    <property type="match status" value="1"/>
</dbReference>
<feature type="transmembrane region" description="Helical" evidence="15">
    <location>
        <begin position="300"/>
        <end position="324"/>
    </location>
</feature>
<feature type="transmembrane region" description="Helical" evidence="15">
    <location>
        <begin position="480"/>
        <end position="502"/>
    </location>
</feature>
<feature type="transmembrane region" description="Helical" evidence="15">
    <location>
        <begin position="272"/>
        <end position="294"/>
    </location>
</feature>
<dbReference type="InterPro" id="IPR003663">
    <property type="entry name" value="Sugar/inositol_transpt"/>
</dbReference>
<dbReference type="PANTHER" id="PTHR23503">
    <property type="entry name" value="SOLUTE CARRIER FAMILY 2"/>
    <property type="match status" value="1"/>
</dbReference>
<evidence type="ECO:0000256" key="12">
    <source>
        <dbReference type="ARBA" id="ARBA00044710"/>
    </source>
</evidence>
<feature type="transmembrane region" description="Helical" evidence="15">
    <location>
        <begin position="573"/>
        <end position="591"/>
    </location>
</feature>
<evidence type="ECO:0000256" key="10">
    <source>
        <dbReference type="ARBA" id="ARBA00044662"/>
    </source>
</evidence>
<comment type="subunit">
    <text evidence="2">Homodimer.</text>
</comment>
<dbReference type="PROSITE" id="PS50850">
    <property type="entry name" value="MFS"/>
    <property type="match status" value="1"/>
</dbReference>
<dbReference type="PANTHER" id="PTHR23503:SF8">
    <property type="entry name" value="FACILITATED GLUCOSE TRANSPORTER PROTEIN 1"/>
    <property type="match status" value="1"/>
</dbReference>
<dbReference type="InterPro" id="IPR036259">
    <property type="entry name" value="MFS_trans_sf"/>
</dbReference>
<dbReference type="InterPro" id="IPR045263">
    <property type="entry name" value="GLUT"/>
</dbReference>
<comment type="catalytic activity">
    <reaction evidence="10">
        <text>D-mannose(out) = D-mannose(in)</text>
        <dbReference type="Rhea" id="RHEA:78391"/>
        <dbReference type="ChEBI" id="CHEBI:4208"/>
    </reaction>
    <physiologicalReaction direction="left-to-right" evidence="10">
        <dbReference type="Rhea" id="RHEA:78392"/>
    </physiologicalReaction>
</comment>
<gene>
    <name evidence="17" type="ORF">N0F65_007281</name>
</gene>
<evidence type="ECO:0000256" key="1">
    <source>
        <dbReference type="ARBA" id="ARBA00004141"/>
    </source>
</evidence>
<proteinExistence type="predicted"/>